<sequence>MSGADMIADKTKKTPAGGRRYRQALLEFHAWSAEDAVIRLGGGYLLTAKLCYFADMRA</sequence>
<dbReference type="Proteomes" id="UP000048926">
    <property type="component" value="Unassembled WGS sequence"/>
</dbReference>
<dbReference type="AlphaFoldDB" id="A0A0M6XZK7"/>
<keyword evidence="2" id="KW-1185">Reference proteome</keyword>
<proteinExistence type="predicted"/>
<gene>
    <name evidence="1" type="ORF">LAL4801_00635</name>
</gene>
<protein>
    <submittedName>
        <fullName evidence="1">Uncharacterized protein</fullName>
    </submittedName>
</protein>
<name>A0A0M6XZK7_9HYPH</name>
<organism evidence="1 2">
    <name type="scientific">Roseibium aggregatum</name>
    <dbReference type="NCBI Taxonomy" id="187304"/>
    <lineage>
        <taxon>Bacteria</taxon>
        <taxon>Pseudomonadati</taxon>
        <taxon>Pseudomonadota</taxon>
        <taxon>Alphaproteobacteria</taxon>
        <taxon>Hyphomicrobiales</taxon>
        <taxon>Stappiaceae</taxon>
        <taxon>Roseibium</taxon>
    </lineage>
</organism>
<reference evidence="2" key="1">
    <citation type="submission" date="2015-07" db="EMBL/GenBank/DDBJ databases">
        <authorList>
            <person name="Rodrigo-Torres Lidia"/>
            <person name="Arahal R.David."/>
        </authorList>
    </citation>
    <scope>NUCLEOTIDE SEQUENCE [LARGE SCALE GENOMIC DNA]</scope>
    <source>
        <strain evidence="2">CECT 4801</strain>
    </source>
</reference>
<evidence type="ECO:0000313" key="1">
    <source>
        <dbReference type="EMBL" id="CTQ42210.1"/>
    </source>
</evidence>
<evidence type="ECO:0000313" key="2">
    <source>
        <dbReference type="Proteomes" id="UP000048926"/>
    </source>
</evidence>
<dbReference type="EMBL" id="CXST01000001">
    <property type="protein sequence ID" value="CTQ42210.1"/>
    <property type="molecule type" value="Genomic_DNA"/>
</dbReference>
<accession>A0A0M6XZK7</accession>